<dbReference type="Gene3D" id="3.40.50.300">
    <property type="entry name" value="P-loop containing nucleotide triphosphate hydrolases"/>
    <property type="match status" value="1"/>
</dbReference>
<sequence length="391" mass="42047">MQQTLAKAPVHAPAESPVPTASSAPAKGQTLAKALSIRHLDKSYALGGGRRLPVVTDFNLDLAPGEFVTLLGPSGCGKTTVLRTLAGLEDFESGEILLDSLSIARLPAHHRKIGLVFQNYALFPHMSVFENVAYSLRLRRVAEATVRSEVASALAAVGLEDYGPRMPGQLSGGQQQRVAVARALVMHPDLLLFDEPLSNLDAKLRVQVRSELRRLQRRLGTTALFVTHDQDEAMSLSDRIAVMKSGRIEQVGAPEEIYARPATLFVAQFVGKVNALPATILDEANGQVEIEMLGTRLRAPSPATGLPRDVLALLRPEAVTLGGPDSGLPGIVEDIEFLGDLTEYGIRVGDTLVTSVRSALGDAWKIREGDRVGIGFKEQTIHLLPRTEAAV</sequence>
<dbReference type="Proteomes" id="UP000248021">
    <property type="component" value="Unassembled WGS sequence"/>
</dbReference>
<keyword evidence="6 11" id="KW-0067">ATP-binding</keyword>
<dbReference type="SUPFAM" id="SSF50331">
    <property type="entry name" value="MOP-like"/>
    <property type="match status" value="1"/>
</dbReference>
<dbReference type="InterPro" id="IPR003439">
    <property type="entry name" value="ABC_transporter-like_ATP-bd"/>
</dbReference>
<dbReference type="Pfam" id="PF00005">
    <property type="entry name" value="ABC_tran"/>
    <property type="match status" value="1"/>
</dbReference>
<keyword evidence="5" id="KW-0547">Nucleotide-binding</keyword>
<dbReference type="GO" id="GO:0016887">
    <property type="term" value="F:ATP hydrolysis activity"/>
    <property type="evidence" value="ECO:0007669"/>
    <property type="project" value="InterPro"/>
</dbReference>
<feature type="region of interest" description="Disordered" evidence="9">
    <location>
        <begin position="1"/>
        <end position="25"/>
    </location>
</feature>
<dbReference type="InterPro" id="IPR013611">
    <property type="entry name" value="Transp-assoc_OB_typ2"/>
</dbReference>
<keyword evidence="7" id="KW-1278">Translocase</keyword>
<evidence type="ECO:0000256" key="1">
    <source>
        <dbReference type="ARBA" id="ARBA00004417"/>
    </source>
</evidence>
<dbReference type="PROSITE" id="PS00211">
    <property type="entry name" value="ABC_TRANSPORTER_1"/>
    <property type="match status" value="1"/>
</dbReference>
<dbReference type="OrthoDB" id="9802264at2"/>
<dbReference type="GO" id="GO:0140359">
    <property type="term" value="F:ABC-type transporter activity"/>
    <property type="evidence" value="ECO:0007669"/>
    <property type="project" value="UniProtKB-ARBA"/>
</dbReference>
<keyword evidence="12" id="KW-1185">Reference proteome</keyword>
<dbReference type="GO" id="GO:0005524">
    <property type="term" value="F:ATP binding"/>
    <property type="evidence" value="ECO:0007669"/>
    <property type="project" value="UniProtKB-KW"/>
</dbReference>
<dbReference type="FunFam" id="3.40.50.300:FF:000042">
    <property type="entry name" value="Maltose/maltodextrin ABC transporter, ATP-binding protein"/>
    <property type="match status" value="1"/>
</dbReference>
<evidence type="ECO:0000256" key="2">
    <source>
        <dbReference type="ARBA" id="ARBA00005417"/>
    </source>
</evidence>
<dbReference type="GO" id="GO:0055052">
    <property type="term" value="C:ATP-binding cassette (ABC) transporter complex, substrate-binding subunit-containing"/>
    <property type="evidence" value="ECO:0007669"/>
    <property type="project" value="TreeGrafter"/>
</dbReference>
<accession>A0A2V3TY31</accession>
<dbReference type="InterPro" id="IPR008995">
    <property type="entry name" value="Mo/tungstate-bd_C_term_dom"/>
</dbReference>
<dbReference type="Gene3D" id="2.40.50.140">
    <property type="entry name" value="Nucleic acid-binding proteins"/>
    <property type="match status" value="1"/>
</dbReference>
<dbReference type="InterPro" id="IPR012340">
    <property type="entry name" value="NA-bd_OB-fold"/>
</dbReference>
<evidence type="ECO:0000313" key="12">
    <source>
        <dbReference type="Proteomes" id="UP000248021"/>
    </source>
</evidence>
<evidence type="ECO:0000256" key="7">
    <source>
        <dbReference type="ARBA" id="ARBA00022967"/>
    </source>
</evidence>
<comment type="subcellular location">
    <subcellularLocation>
        <location evidence="1">Cell inner membrane</location>
        <topology evidence="1">Peripheral membrane protein</topology>
    </subcellularLocation>
</comment>
<dbReference type="Pfam" id="PF08402">
    <property type="entry name" value="TOBE_2"/>
    <property type="match status" value="1"/>
</dbReference>
<comment type="similarity">
    <text evidence="2">Belongs to the ABC transporter superfamily.</text>
</comment>
<evidence type="ECO:0000259" key="10">
    <source>
        <dbReference type="PROSITE" id="PS50893"/>
    </source>
</evidence>
<name>A0A2V3TY31_9HYPH</name>
<dbReference type="InterPro" id="IPR027417">
    <property type="entry name" value="P-loop_NTPase"/>
</dbReference>
<organism evidence="11 12">
    <name type="scientific">Chelatococcus asaccharovorans</name>
    <dbReference type="NCBI Taxonomy" id="28210"/>
    <lineage>
        <taxon>Bacteria</taxon>
        <taxon>Pseudomonadati</taxon>
        <taxon>Pseudomonadota</taxon>
        <taxon>Alphaproteobacteria</taxon>
        <taxon>Hyphomicrobiales</taxon>
        <taxon>Chelatococcaceae</taxon>
        <taxon>Chelatococcus</taxon>
    </lineage>
</organism>
<evidence type="ECO:0000313" key="11">
    <source>
        <dbReference type="EMBL" id="PXW53580.1"/>
    </source>
</evidence>
<dbReference type="SMART" id="SM00382">
    <property type="entry name" value="AAA"/>
    <property type="match status" value="1"/>
</dbReference>
<dbReference type="InterPro" id="IPR003593">
    <property type="entry name" value="AAA+_ATPase"/>
</dbReference>
<evidence type="ECO:0000256" key="4">
    <source>
        <dbReference type="ARBA" id="ARBA00022475"/>
    </source>
</evidence>
<keyword evidence="3" id="KW-0813">Transport</keyword>
<dbReference type="RefSeq" id="WP_110377548.1">
    <property type="nucleotide sequence ID" value="NZ_JAHBRY010000001.1"/>
</dbReference>
<comment type="caution">
    <text evidence="11">The sequence shown here is derived from an EMBL/GenBank/DDBJ whole genome shotgun (WGS) entry which is preliminary data.</text>
</comment>
<gene>
    <name evidence="11" type="ORF">C7450_11368</name>
</gene>
<reference evidence="11 12" key="1">
    <citation type="submission" date="2018-05" db="EMBL/GenBank/DDBJ databases">
        <title>Genomic Encyclopedia of Type Strains, Phase IV (KMG-IV): sequencing the most valuable type-strain genomes for metagenomic binning, comparative biology and taxonomic classification.</title>
        <authorList>
            <person name="Goeker M."/>
        </authorList>
    </citation>
    <scope>NUCLEOTIDE SEQUENCE [LARGE SCALE GENOMIC DNA]</scope>
    <source>
        <strain evidence="11 12">DSM 6462</strain>
    </source>
</reference>
<dbReference type="EMBL" id="QJJK01000013">
    <property type="protein sequence ID" value="PXW53580.1"/>
    <property type="molecule type" value="Genomic_DNA"/>
</dbReference>
<evidence type="ECO:0000256" key="5">
    <source>
        <dbReference type="ARBA" id="ARBA00022741"/>
    </source>
</evidence>
<keyword evidence="8" id="KW-0472">Membrane</keyword>
<dbReference type="Gene3D" id="2.40.50.100">
    <property type="match status" value="1"/>
</dbReference>
<proteinExistence type="inferred from homology"/>
<evidence type="ECO:0000256" key="8">
    <source>
        <dbReference type="ARBA" id="ARBA00023136"/>
    </source>
</evidence>
<dbReference type="PANTHER" id="PTHR43875">
    <property type="entry name" value="MALTODEXTRIN IMPORT ATP-BINDING PROTEIN MSMX"/>
    <property type="match status" value="1"/>
</dbReference>
<keyword evidence="4" id="KW-1003">Cell membrane</keyword>
<dbReference type="PROSITE" id="PS50893">
    <property type="entry name" value="ABC_TRANSPORTER_2"/>
    <property type="match status" value="1"/>
</dbReference>
<dbReference type="AlphaFoldDB" id="A0A2V3TY31"/>
<dbReference type="PANTHER" id="PTHR43875:SF15">
    <property type="entry name" value="TREHALOSE IMPORT ATP-BINDING PROTEIN SUGC"/>
    <property type="match status" value="1"/>
</dbReference>
<dbReference type="InterPro" id="IPR047641">
    <property type="entry name" value="ABC_transpr_MalK/UgpC-like"/>
</dbReference>
<evidence type="ECO:0000256" key="9">
    <source>
        <dbReference type="SAM" id="MobiDB-lite"/>
    </source>
</evidence>
<dbReference type="InterPro" id="IPR017871">
    <property type="entry name" value="ABC_transporter-like_CS"/>
</dbReference>
<feature type="domain" description="ABC transporter" evidence="10">
    <location>
        <begin position="37"/>
        <end position="270"/>
    </location>
</feature>
<protein>
    <submittedName>
        <fullName evidence="11">Iron(III) transport system ATP-binding protein</fullName>
    </submittedName>
</protein>
<evidence type="ECO:0000256" key="6">
    <source>
        <dbReference type="ARBA" id="ARBA00022840"/>
    </source>
</evidence>
<dbReference type="SUPFAM" id="SSF52540">
    <property type="entry name" value="P-loop containing nucleoside triphosphate hydrolases"/>
    <property type="match status" value="1"/>
</dbReference>
<evidence type="ECO:0000256" key="3">
    <source>
        <dbReference type="ARBA" id="ARBA00022448"/>
    </source>
</evidence>